<feature type="compositionally biased region" description="Polar residues" evidence="2">
    <location>
        <begin position="437"/>
        <end position="498"/>
    </location>
</feature>
<evidence type="ECO:0000256" key="2">
    <source>
        <dbReference type="SAM" id="MobiDB-lite"/>
    </source>
</evidence>
<dbReference type="PROSITE" id="PS00141">
    <property type="entry name" value="ASP_PROTEASE"/>
    <property type="match status" value="1"/>
</dbReference>
<evidence type="ECO:0000259" key="3">
    <source>
        <dbReference type="PROSITE" id="PS50158"/>
    </source>
</evidence>
<name>A0AAD4R8T7_9BILA</name>
<feature type="compositionally biased region" description="Basic and acidic residues" evidence="2">
    <location>
        <begin position="854"/>
        <end position="866"/>
    </location>
</feature>
<feature type="region of interest" description="Disordered" evidence="2">
    <location>
        <begin position="640"/>
        <end position="685"/>
    </location>
</feature>
<keyword evidence="1" id="KW-0862">Zinc</keyword>
<dbReference type="GO" id="GO:0006508">
    <property type="term" value="P:proteolysis"/>
    <property type="evidence" value="ECO:0007669"/>
    <property type="project" value="InterPro"/>
</dbReference>
<dbReference type="PANTHER" id="PTHR31524:SF2">
    <property type="entry name" value="PROTEIN CBG10426"/>
    <property type="match status" value="1"/>
</dbReference>
<dbReference type="EMBL" id="JAKKPZ010000008">
    <property type="protein sequence ID" value="KAI1718027.1"/>
    <property type="molecule type" value="Genomic_DNA"/>
</dbReference>
<evidence type="ECO:0000256" key="1">
    <source>
        <dbReference type="PROSITE-ProRule" id="PRU00047"/>
    </source>
</evidence>
<feature type="region of interest" description="Disordered" evidence="2">
    <location>
        <begin position="846"/>
        <end position="866"/>
    </location>
</feature>
<dbReference type="PANTHER" id="PTHR31524">
    <property type="match status" value="1"/>
</dbReference>
<feature type="region of interest" description="Disordered" evidence="2">
    <location>
        <begin position="545"/>
        <end position="578"/>
    </location>
</feature>
<dbReference type="Proteomes" id="UP001201812">
    <property type="component" value="Unassembled WGS sequence"/>
</dbReference>
<dbReference type="GO" id="GO:0004190">
    <property type="term" value="F:aspartic-type endopeptidase activity"/>
    <property type="evidence" value="ECO:0007669"/>
    <property type="project" value="InterPro"/>
</dbReference>
<dbReference type="GO" id="GO:0008270">
    <property type="term" value="F:zinc ion binding"/>
    <property type="evidence" value="ECO:0007669"/>
    <property type="project" value="UniProtKB-KW"/>
</dbReference>
<feature type="region of interest" description="Disordered" evidence="2">
    <location>
        <begin position="436"/>
        <end position="508"/>
    </location>
</feature>
<dbReference type="SUPFAM" id="SSF50630">
    <property type="entry name" value="Acid proteases"/>
    <property type="match status" value="1"/>
</dbReference>
<keyword evidence="5" id="KW-1185">Reference proteome</keyword>
<gene>
    <name evidence="4" type="ORF">DdX_06439</name>
</gene>
<evidence type="ECO:0000313" key="5">
    <source>
        <dbReference type="Proteomes" id="UP001201812"/>
    </source>
</evidence>
<dbReference type="InterPro" id="IPR001969">
    <property type="entry name" value="Aspartic_peptidase_AS"/>
</dbReference>
<organism evidence="4 5">
    <name type="scientific">Ditylenchus destructor</name>
    <dbReference type="NCBI Taxonomy" id="166010"/>
    <lineage>
        <taxon>Eukaryota</taxon>
        <taxon>Metazoa</taxon>
        <taxon>Ecdysozoa</taxon>
        <taxon>Nematoda</taxon>
        <taxon>Chromadorea</taxon>
        <taxon>Rhabditida</taxon>
        <taxon>Tylenchina</taxon>
        <taxon>Tylenchomorpha</taxon>
        <taxon>Sphaerularioidea</taxon>
        <taxon>Anguinidae</taxon>
        <taxon>Anguininae</taxon>
        <taxon>Ditylenchus</taxon>
    </lineage>
</organism>
<keyword evidence="1" id="KW-0479">Metal-binding</keyword>
<feature type="domain" description="CCHC-type" evidence="3">
    <location>
        <begin position="521"/>
        <end position="534"/>
    </location>
</feature>
<protein>
    <submittedName>
        <fullName evidence="4">Retrotransposon gag protein domain-containing protein</fullName>
    </submittedName>
</protein>
<reference evidence="4" key="1">
    <citation type="submission" date="2022-01" db="EMBL/GenBank/DDBJ databases">
        <title>Genome Sequence Resource for Two Populations of Ditylenchus destructor, the Migratory Endoparasitic Phytonematode.</title>
        <authorList>
            <person name="Zhang H."/>
            <person name="Lin R."/>
            <person name="Xie B."/>
        </authorList>
    </citation>
    <scope>NUCLEOTIDE SEQUENCE</scope>
    <source>
        <strain evidence="4">BazhouSP</strain>
    </source>
</reference>
<dbReference type="InterPro" id="IPR021109">
    <property type="entry name" value="Peptidase_aspartic_dom_sf"/>
</dbReference>
<keyword evidence="1" id="KW-0863">Zinc-finger</keyword>
<dbReference type="PROSITE" id="PS50158">
    <property type="entry name" value="ZF_CCHC"/>
    <property type="match status" value="1"/>
</dbReference>
<proteinExistence type="predicted"/>
<sequence>MEFTKREITDCKGKTVFDPQLLGKLDENAPVNQGDLSDIFVRTAALEEELRTRLAKMELSVTKFRGPLNGEEHGNKIQETVSALKQKMNDFMENFRVLRGDLDTLLGNSGTWGSKISDLEQQFVGLSKKIEDKEGLIQNVASLKVEFERFKLNFGEVRNEILSKGDRHPKILGKNFNQTVSLKSEDADSVKSEDSDGNGSEYVLKENVVVNELLGDNSDTEDWIVEVFETGRNSSITPFTGEGETSFTEWLARFKDLGDAQNTPWTADQKLRKLKFFLEGVAREKFEQLSTAEKGDFELAVAKLTSFFENSMTRNIARQGLRNCRQIKGESVRAFFARLKRLVTAATVGQGDAMFQQLLLDEFCDRLEPKLAFHVKSSQPTTSEEALNRALHMEHLIEAEKIAKEEEVEKIAGIVRLTLQNDAQSNEEGDIFAVKQGPQNNAAQFSSNRMRGGMSQSNQQNYEARQGNWRSAPSNSQQRSYGMNQSQGRNNFSSSRGNFVNRDANFNYRPQSRNYNRRIVCFRCGSVGHPAFKCFQNLGTSGSNHANRGTGPGQQFGQQSFNRGPNNSGGSTPFNNGRSVNALEEESQFAHSSSIDTSGDLNSALLEKEEEISHLKRMYQKYGDIFCALQESDAEVNCLTSDEEDDSKNWEPISKADSSSNKGASLKSKRPTFGESSNKVGHMKTDSKTVGNVPVWAAVRTDQFKWVMCDFCELPHSTNECWVKHQDYPERYQGVALRLCATELSNRRYCRNCQQTYISRFKVCRANHLLGAEMQCPTCFGKHVEGMNCDPVVDCLYCAQEENQWTSRTEMAHVVNTLLNHHPGHRQVGRCYQPVVNRSQSLTSLRGKQRRMSKLGDDNSISERENEPEVNCFSGEDDEIDKEFQDKMEIAVSDPFLPGLSIIAGENIDNTPVGELISSDVVAPSSAYVNSIPRNALSKVAGQLKCDLCGSLTHHFNDCWIRKSEGDYMGVAFPNHAYELVDFRQCATCKETYDARFKVCHFNHVLEFEIGCPNCKGLVREGITLDPVDLCISCNAEYAKWSARRNVKRAVSTMTPGRLGLQAATGRANNDKRHSDVPPGFDPKPHHVLKPPVGIQLLPSSHVDHEEVIETLDQIGQAEVNSFEWEEQSFEEGNGNSFELHVKQMEPNMFPNRGQKQKYSSLKHVVTSGFFLLLVNFTAGANSGSPMRCQTHIGRSIVKIPDAVHCPNISLFRDEPVERITFSVFRPNTVEYQADSTVCKQIGHSFQYRTRWWGAHELEKDKKKFMDVDLRDCRKMIEASECRYGKLAQVGNLWKTDNSIQIEWPWPILGGNEWIKNITVNCYRYSSIVLAKFGDDAITTTAGTPDLCSFKDGFCHLKEGPVLLWKPDVEQQCSFIPMGVMSGTKLGNAWITDSRDFALSFDDHAGTVESCGRTLVLSDQGYAVIQEQSELKRIKRSLGNSTGYVSSNQLAAQLTADSLGQYQALKQMFQASWDRMCRLFDGITSQLHVGLASQPTMAARALLLQHNLFARVVGWKYLEIWPCEEIEDGKWGFLNASHTFVGNICHTRPAIWYRWLGDETYGYLDPVTNIIWETSSERPCSEKRETLLYVNMQLIAVDQVTGFVKRMDSQVRDLFQDKIFGDTPNITRVLFRNLVITNFSEITSQGHLQAFMHAMKVEQNFHEGTQVTEKLNGDSQYFHHFHDSWLGMLWNFDAWKIWLYVCCGVYTVEWIFRILKTYVKCQVDKALGWFRKRILKNTQELAGDVVTELSVLSQCRQTNVSSLSRSSKPRQSFRNRLPWPLSARQTPAEDIELPEAEISTFESSEQSPPKSYVSPEIYMHLVPAMLGLPISFTNLYGDSNLTCDSLCGELNVSNDFGVYLSESQSQLRDTIDFWGNSLLFSVPEEIVGAIVRAVQGGPRVKAQVMGYLNGLPLPMLIDTGSDMTLAAFTLRNVIRADTVPTSRHGKGISGAGLDLREEATVSLQLGTHKREVSMYFSWASHLQTRSYEVLVGTDALMQFPPFLMDLANRTIQIFNYLMKSLPYFHHMPRNLSIGSARRNQFRPSVIVSTIFGSPRFFHMWNLNQKSFW</sequence>
<accession>A0AAD4R8T7</accession>
<comment type="caution">
    <text evidence="4">The sequence shown here is derived from an EMBL/GenBank/DDBJ whole genome shotgun (WGS) entry which is preliminary data.</text>
</comment>
<dbReference type="InterPro" id="IPR001878">
    <property type="entry name" value="Znf_CCHC"/>
</dbReference>
<dbReference type="GO" id="GO:0003676">
    <property type="term" value="F:nucleic acid binding"/>
    <property type="evidence" value="ECO:0007669"/>
    <property type="project" value="InterPro"/>
</dbReference>
<dbReference type="Gene3D" id="2.40.70.10">
    <property type="entry name" value="Acid Proteases"/>
    <property type="match status" value="1"/>
</dbReference>
<evidence type="ECO:0000313" key="4">
    <source>
        <dbReference type="EMBL" id="KAI1718027.1"/>
    </source>
</evidence>